<evidence type="ECO:0000256" key="1">
    <source>
        <dbReference type="ARBA" id="ARBA00022801"/>
    </source>
</evidence>
<reference evidence="3 4" key="1">
    <citation type="submission" date="2024-03" db="EMBL/GenBank/DDBJ databases">
        <title>A high-quality draft genome sequence of Diaporthe vaccinii, a causative agent of upright dieback and viscid rot disease in cranberry plants.</title>
        <authorList>
            <person name="Sarrasin M."/>
            <person name="Lang B.F."/>
            <person name="Burger G."/>
        </authorList>
    </citation>
    <scope>NUCLEOTIDE SEQUENCE [LARGE SCALE GENOMIC DNA]</scope>
    <source>
        <strain evidence="3 4">IS7</strain>
    </source>
</reference>
<dbReference type="InterPro" id="IPR013094">
    <property type="entry name" value="AB_hydrolase_3"/>
</dbReference>
<sequence>MCDYSEYGTPSIEWLTQARNVPSFSPQCESIVEWRGLFNKQREATTAEEFKSLEPHVRMQDYSVPTRDGSSIEVRSYRPANMDAAKILPVYMHLHGGGFLFGTLATEDAICARIAVNAQVVVLSVNFRHTPEHGYPTAWNDTGDAFEWLHNHIGELGGDPERVILGGISSGGQLAAAFVLKKHLGKASVGRPAIAGQLLQIPCLAIMDCYEPQRKRIESRSVSSYEQNRLAPLMPLSVCRFFTDLLKIESPREDDIELNPGNANPAQVRGLPPTVFTIAGWDPLRDEGLLYAKMLAEAGVPIDVHMFPGLPHGFRRVLGELAESARWDRVIEQGIAWILSKPTASSSLEIKTK</sequence>
<protein>
    <recommendedName>
        <fullName evidence="2">Alpha/beta hydrolase fold-3 domain-containing protein</fullName>
    </recommendedName>
</protein>
<comment type="caution">
    <text evidence="3">The sequence shown here is derived from an EMBL/GenBank/DDBJ whole genome shotgun (WGS) entry which is preliminary data.</text>
</comment>
<dbReference type="SUPFAM" id="SSF53474">
    <property type="entry name" value="alpha/beta-Hydrolases"/>
    <property type="match status" value="1"/>
</dbReference>
<organism evidence="3 4">
    <name type="scientific">Diaporthe vaccinii</name>
    <dbReference type="NCBI Taxonomy" id="105482"/>
    <lineage>
        <taxon>Eukaryota</taxon>
        <taxon>Fungi</taxon>
        <taxon>Dikarya</taxon>
        <taxon>Ascomycota</taxon>
        <taxon>Pezizomycotina</taxon>
        <taxon>Sordariomycetes</taxon>
        <taxon>Sordariomycetidae</taxon>
        <taxon>Diaporthales</taxon>
        <taxon>Diaporthaceae</taxon>
        <taxon>Diaporthe</taxon>
        <taxon>Diaporthe eres species complex</taxon>
    </lineage>
</organism>
<dbReference type="InterPro" id="IPR029058">
    <property type="entry name" value="AB_hydrolase_fold"/>
</dbReference>
<proteinExistence type="predicted"/>
<dbReference type="Proteomes" id="UP001600888">
    <property type="component" value="Unassembled WGS sequence"/>
</dbReference>
<dbReference type="EMBL" id="JBAWTH010000001">
    <property type="protein sequence ID" value="KAL2293464.1"/>
    <property type="molecule type" value="Genomic_DNA"/>
</dbReference>
<dbReference type="InterPro" id="IPR050300">
    <property type="entry name" value="GDXG_lipolytic_enzyme"/>
</dbReference>
<gene>
    <name evidence="3" type="ORF">FJTKL_05365</name>
</gene>
<evidence type="ECO:0000259" key="2">
    <source>
        <dbReference type="Pfam" id="PF07859"/>
    </source>
</evidence>
<evidence type="ECO:0000313" key="3">
    <source>
        <dbReference type="EMBL" id="KAL2293464.1"/>
    </source>
</evidence>
<feature type="domain" description="Alpha/beta hydrolase fold-3" evidence="2">
    <location>
        <begin position="92"/>
        <end position="314"/>
    </location>
</feature>
<dbReference type="PANTHER" id="PTHR48081">
    <property type="entry name" value="AB HYDROLASE SUPERFAMILY PROTEIN C4A8.06C"/>
    <property type="match status" value="1"/>
</dbReference>
<name>A0ABR4FFI7_9PEZI</name>
<dbReference type="Gene3D" id="3.40.50.1820">
    <property type="entry name" value="alpha/beta hydrolase"/>
    <property type="match status" value="1"/>
</dbReference>
<accession>A0ABR4FFI7</accession>
<dbReference type="Pfam" id="PF07859">
    <property type="entry name" value="Abhydrolase_3"/>
    <property type="match status" value="1"/>
</dbReference>
<evidence type="ECO:0000313" key="4">
    <source>
        <dbReference type="Proteomes" id="UP001600888"/>
    </source>
</evidence>
<dbReference type="PANTHER" id="PTHR48081:SF8">
    <property type="entry name" value="ALPHA_BETA HYDROLASE FOLD-3 DOMAIN-CONTAINING PROTEIN-RELATED"/>
    <property type="match status" value="1"/>
</dbReference>
<keyword evidence="1" id="KW-0378">Hydrolase</keyword>
<keyword evidence="4" id="KW-1185">Reference proteome</keyword>